<dbReference type="EMBL" id="AP014940">
    <property type="protein sequence ID" value="BAV98306.1"/>
    <property type="molecule type" value="Genomic_DNA"/>
</dbReference>
<name>A0AAU9AY89_LYSEN</name>
<evidence type="ECO:0000313" key="2">
    <source>
        <dbReference type="EMBL" id="BAV98306.1"/>
    </source>
</evidence>
<dbReference type="GeneID" id="83064657"/>
<organism evidence="2 3">
    <name type="scientific">Lysobacter enzymogenes</name>
    <dbReference type="NCBI Taxonomy" id="69"/>
    <lineage>
        <taxon>Bacteria</taxon>
        <taxon>Pseudomonadati</taxon>
        <taxon>Pseudomonadota</taxon>
        <taxon>Gammaproteobacteria</taxon>
        <taxon>Lysobacterales</taxon>
        <taxon>Lysobacteraceae</taxon>
        <taxon>Lysobacter</taxon>
    </lineage>
</organism>
<dbReference type="KEGG" id="lem:LEN_2819"/>
<protein>
    <recommendedName>
        <fullName evidence="4">Transmembrane protein</fullName>
    </recommendedName>
</protein>
<proteinExistence type="predicted"/>
<gene>
    <name evidence="2" type="ORF">LEN_2819</name>
</gene>
<feature type="transmembrane region" description="Helical" evidence="1">
    <location>
        <begin position="16"/>
        <end position="37"/>
    </location>
</feature>
<sequence length="127" mass="13440">MSATPPKPYKPAPRDGLSYTAGLLAIGAGALGLWLAYEALESAARHMDAMFYNGKFTVIAPAFAFAGFNILIRGPEGINLLDRPGTGKVSTLNAVLLALSMAAGLAIAFYVDWQLRALGYERGSIFS</sequence>
<feature type="transmembrane region" description="Helical" evidence="1">
    <location>
        <begin position="92"/>
        <end position="113"/>
    </location>
</feature>
<accession>A0AAU9AY89</accession>
<dbReference type="Proteomes" id="UP000218824">
    <property type="component" value="Chromosome"/>
</dbReference>
<dbReference type="AlphaFoldDB" id="A0AAU9AY89"/>
<evidence type="ECO:0000313" key="3">
    <source>
        <dbReference type="Proteomes" id="UP000218824"/>
    </source>
</evidence>
<reference evidence="2 3" key="1">
    <citation type="journal article" date="2017" name="DNA Res.">
        <title>Complete genome sequence and expression profile of the commercial lytic enzyme producer Lysobacter enzymogenes M497-1.</title>
        <authorList>
            <person name="Takami H."/>
            <person name="Toyoda A."/>
            <person name="Uchiyama I."/>
            <person name="Itoh T."/>
            <person name="Takaki Y."/>
            <person name="Arai W."/>
            <person name="Nishi S."/>
            <person name="Kawai M."/>
            <person name="Shinya K."/>
            <person name="Ikeda H."/>
        </authorList>
    </citation>
    <scope>NUCLEOTIDE SEQUENCE [LARGE SCALE GENOMIC DNA]</scope>
    <source>
        <strain evidence="2 3">M497-1</strain>
    </source>
</reference>
<keyword evidence="1" id="KW-0472">Membrane</keyword>
<evidence type="ECO:0008006" key="4">
    <source>
        <dbReference type="Google" id="ProtNLM"/>
    </source>
</evidence>
<keyword evidence="1" id="KW-0812">Transmembrane</keyword>
<dbReference type="RefSeq" id="WP_074866738.1">
    <property type="nucleotide sequence ID" value="NZ_AP014940.1"/>
</dbReference>
<evidence type="ECO:0000256" key="1">
    <source>
        <dbReference type="SAM" id="Phobius"/>
    </source>
</evidence>
<keyword evidence="1" id="KW-1133">Transmembrane helix</keyword>
<feature type="transmembrane region" description="Helical" evidence="1">
    <location>
        <begin position="49"/>
        <end position="72"/>
    </location>
</feature>